<feature type="region of interest" description="Disordered" evidence="1">
    <location>
        <begin position="80"/>
        <end position="103"/>
    </location>
</feature>
<keyword evidence="3" id="KW-1185">Reference proteome</keyword>
<comment type="caution">
    <text evidence="2">The sequence shown here is derived from an EMBL/GenBank/DDBJ whole genome shotgun (WGS) entry which is preliminary data.</text>
</comment>
<evidence type="ECO:0000313" key="2">
    <source>
        <dbReference type="EMBL" id="KAK5616702.1"/>
    </source>
</evidence>
<proteinExistence type="predicted"/>
<organism evidence="2 3">
    <name type="scientific">Crenichthys baileyi</name>
    <name type="common">White River springfish</name>
    <dbReference type="NCBI Taxonomy" id="28760"/>
    <lineage>
        <taxon>Eukaryota</taxon>
        <taxon>Metazoa</taxon>
        <taxon>Chordata</taxon>
        <taxon>Craniata</taxon>
        <taxon>Vertebrata</taxon>
        <taxon>Euteleostomi</taxon>
        <taxon>Actinopterygii</taxon>
        <taxon>Neopterygii</taxon>
        <taxon>Teleostei</taxon>
        <taxon>Neoteleostei</taxon>
        <taxon>Acanthomorphata</taxon>
        <taxon>Ovalentaria</taxon>
        <taxon>Atherinomorphae</taxon>
        <taxon>Cyprinodontiformes</taxon>
        <taxon>Goodeidae</taxon>
        <taxon>Crenichthys</taxon>
    </lineage>
</organism>
<dbReference type="AlphaFoldDB" id="A0AAV9S635"/>
<evidence type="ECO:0000256" key="1">
    <source>
        <dbReference type="SAM" id="MobiDB-lite"/>
    </source>
</evidence>
<dbReference type="EMBL" id="JAHHUM010000874">
    <property type="protein sequence ID" value="KAK5616702.1"/>
    <property type="molecule type" value="Genomic_DNA"/>
</dbReference>
<gene>
    <name evidence="2" type="ORF">CRENBAI_025904</name>
</gene>
<protein>
    <submittedName>
        <fullName evidence="2">Uncharacterized protein</fullName>
    </submittedName>
</protein>
<reference evidence="2 3" key="1">
    <citation type="submission" date="2021-06" db="EMBL/GenBank/DDBJ databases">
        <authorList>
            <person name="Palmer J.M."/>
        </authorList>
    </citation>
    <scope>NUCLEOTIDE SEQUENCE [LARGE SCALE GENOMIC DNA]</scope>
    <source>
        <strain evidence="2 3">MEX-2019</strain>
        <tissue evidence="2">Muscle</tissue>
    </source>
</reference>
<name>A0AAV9S635_9TELE</name>
<dbReference type="Proteomes" id="UP001311232">
    <property type="component" value="Unassembled WGS sequence"/>
</dbReference>
<accession>A0AAV9S635</accession>
<evidence type="ECO:0000313" key="3">
    <source>
        <dbReference type="Proteomes" id="UP001311232"/>
    </source>
</evidence>
<sequence>MWTEDVTESPTSPSLPLLYGEKGERWSLTLQQVAATQASCAGWRFRTTDSAGAAFSCLATGAQWARQDPAGAATPMQLVNTTGLGRKESTSTTQQAQKRDNQL</sequence>